<proteinExistence type="predicted"/>
<keyword evidence="2" id="KW-1185">Reference proteome</keyword>
<dbReference type="AlphaFoldDB" id="A0A9P0B1V3"/>
<dbReference type="EMBL" id="OV121134">
    <property type="protein sequence ID" value="CAH0553670.1"/>
    <property type="molecule type" value="Genomic_DNA"/>
</dbReference>
<dbReference type="Proteomes" id="UP001154078">
    <property type="component" value="Chromosome 3"/>
</dbReference>
<gene>
    <name evidence="1" type="ORF">MELIAE_LOCUS5601</name>
</gene>
<name>A0A9P0B1V3_BRAAE</name>
<evidence type="ECO:0008006" key="3">
    <source>
        <dbReference type="Google" id="ProtNLM"/>
    </source>
</evidence>
<evidence type="ECO:0000313" key="2">
    <source>
        <dbReference type="Proteomes" id="UP001154078"/>
    </source>
</evidence>
<dbReference type="OrthoDB" id="2014092at2759"/>
<evidence type="ECO:0000313" key="1">
    <source>
        <dbReference type="EMBL" id="CAH0553670.1"/>
    </source>
</evidence>
<reference evidence="1" key="1">
    <citation type="submission" date="2021-12" db="EMBL/GenBank/DDBJ databases">
        <authorList>
            <person name="King R."/>
        </authorList>
    </citation>
    <scope>NUCLEOTIDE SEQUENCE</scope>
</reference>
<protein>
    <recommendedName>
        <fullName evidence="3">Mos1 transposase HTH domain-containing protein</fullName>
    </recommendedName>
</protein>
<sequence>MLTKGYSESATTLCLRSAISKTRVYKWYKSFQDGLEDVEDDERSERTSTLTTDKNMEKVEEMPGERHIFERGCLRAGEEWIETNLVTVAAVKVGIMVLQNFDVSKVINEGGCLEAVEDWIEKNMISIASCTFIILFFQCKISKRSRELECVNNPDNLGDVSDEHGERFHQQMKAMGRRYHGFWDAAMVAPFPLDSRTPYRPMFTYADFCSSPAIARLHPCLLGANVHCVPYCPLFGAREREANSFNILGFAEPMLYAQWGIGGGTGGCWFLGNNYADLKLSTTRNPPRPVD</sequence>
<organism evidence="1 2">
    <name type="scientific">Brassicogethes aeneus</name>
    <name type="common">Rape pollen beetle</name>
    <name type="synonym">Meligethes aeneus</name>
    <dbReference type="NCBI Taxonomy" id="1431903"/>
    <lineage>
        <taxon>Eukaryota</taxon>
        <taxon>Metazoa</taxon>
        <taxon>Ecdysozoa</taxon>
        <taxon>Arthropoda</taxon>
        <taxon>Hexapoda</taxon>
        <taxon>Insecta</taxon>
        <taxon>Pterygota</taxon>
        <taxon>Neoptera</taxon>
        <taxon>Endopterygota</taxon>
        <taxon>Coleoptera</taxon>
        <taxon>Polyphaga</taxon>
        <taxon>Cucujiformia</taxon>
        <taxon>Nitidulidae</taxon>
        <taxon>Meligethinae</taxon>
        <taxon>Brassicogethes</taxon>
    </lineage>
</organism>
<accession>A0A9P0B1V3</accession>